<evidence type="ECO:0000256" key="3">
    <source>
        <dbReference type="ARBA" id="ARBA00023163"/>
    </source>
</evidence>
<keyword evidence="3" id="KW-0804">Transcription</keyword>
<evidence type="ECO:0000256" key="1">
    <source>
        <dbReference type="ARBA" id="ARBA00023015"/>
    </source>
</evidence>
<dbReference type="PROSITE" id="PS01117">
    <property type="entry name" value="HTH_MARR_1"/>
    <property type="match status" value="1"/>
</dbReference>
<keyword evidence="2" id="KW-0238">DNA-binding</keyword>
<feature type="domain" description="HTH marR-type" evidence="4">
    <location>
        <begin position="6"/>
        <end position="138"/>
    </location>
</feature>
<dbReference type="PROSITE" id="PS50995">
    <property type="entry name" value="HTH_MARR_2"/>
    <property type="match status" value="1"/>
</dbReference>
<dbReference type="InterPro" id="IPR036388">
    <property type="entry name" value="WH-like_DNA-bd_sf"/>
</dbReference>
<name>A0ABU3Q6Y7_9SPHN</name>
<dbReference type="RefSeq" id="WP_315725730.1">
    <property type="nucleotide sequence ID" value="NZ_JAVUPU010000004.1"/>
</dbReference>
<keyword evidence="6" id="KW-1185">Reference proteome</keyword>
<keyword evidence="1" id="KW-0805">Transcription regulation</keyword>
<organism evidence="5 6">
    <name type="scientific">Sphingosinicella rhizophila</name>
    <dbReference type="NCBI Taxonomy" id="3050082"/>
    <lineage>
        <taxon>Bacteria</taxon>
        <taxon>Pseudomonadati</taxon>
        <taxon>Pseudomonadota</taxon>
        <taxon>Alphaproteobacteria</taxon>
        <taxon>Sphingomonadales</taxon>
        <taxon>Sphingosinicellaceae</taxon>
        <taxon>Sphingosinicella</taxon>
    </lineage>
</organism>
<evidence type="ECO:0000256" key="2">
    <source>
        <dbReference type="ARBA" id="ARBA00023125"/>
    </source>
</evidence>
<dbReference type="SMART" id="SM00347">
    <property type="entry name" value="HTH_MARR"/>
    <property type="match status" value="1"/>
</dbReference>
<dbReference type="Pfam" id="PF01047">
    <property type="entry name" value="MarR"/>
    <property type="match status" value="1"/>
</dbReference>
<reference evidence="5 6" key="1">
    <citation type="submission" date="2023-05" db="EMBL/GenBank/DDBJ databases">
        <authorList>
            <person name="Guo Y."/>
        </authorList>
    </citation>
    <scope>NUCLEOTIDE SEQUENCE [LARGE SCALE GENOMIC DNA]</scope>
    <source>
        <strain evidence="5 6">GR2756</strain>
    </source>
</reference>
<dbReference type="PANTHER" id="PTHR33164">
    <property type="entry name" value="TRANSCRIPTIONAL REGULATOR, MARR FAMILY"/>
    <property type="match status" value="1"/>
</dbReference>
<dbReference type="InterPro" id="IPR023187">
    <property type="entry name" value="Tscrpt_reg_MarR-type_CS"/>
</dbReference>
<dbReference type="CDD" id="cd00090">
    <property type="entry name" value="HTH_ARSR"/>
    <property type="match status" value="1"/>
</dbReference>
<dbReference type="EMBL" id="JAVUPU010000004">
    <property type="protein sequence ID" value="MDT9599097.1"/>
    <property type="molecule type" value="Genomic_DNA"/>
</dbReference>
<dbReference type="PANTHER" id="PTHR33164:SF89">
    <property type="entry name" value="MARR FAMILY REGULATORY PROTEIN"/>
    <property type="match status" value="1"/>
</dbReference>
<evidence type="ECO:0000313" key="6">
    <source>
        <dbReference type="Proteomes" id="UP001259572"/>
    </source>
</evidence>
<gene>
    <name evidence="5" type="ORF">RQX22_09060</name>
</gene>
<proteinExistence type="predicted"/>
<dbReference type="SUPFAM" id="SSF46785">
    <property type="entry name" value="Winged helix' DNA-binding domain"/>
    <property type="match status" value="1"/>
</dbReference>
<dbReference type="InterPro" id="IPR000835">
    <property type="entry name" value="HTH_MarR-typ"/>
</dbReference>
<dbReference type="InterPro" id="IPR039422">
    <property type="entry name" value="MarR/SlyA-like"/>
</dbReference>
<accession>A0ABU3Q6Y7</accession>
<comment type="caution">
    <text evidence="5">The sequence shown here is derived from an EMBL/GenBank/DDBJ whole genome shotgun (WGS) entry which is preliminary data.</text>
</comment>
<dbReference type="PRINTS" id="PR00598">
    <property type="entry name" value="HTHMARR"/>
</dbReference>
<protein>
    <submittedName>
        <fullName evidence="5">MarR family transcriptional regulator</fullName>
    </submittedName>
</protein>
<dbReference type="InterPro" id="IPR036390">
    <property type="entry name" value="WH_DNA-bd_sf"/>
</dbReference>
<dbReference type="Gene3D" id="1.10.10.10">
    <property type="entry name" value="Winged helix-like DNA-binding domain superfamily/Winged helix DNA-binding domain"/>
    <property type="match status" value="1"/>
</dbReference>
<dbReference type="Proteomes" id="UP001259572">
    <property type="component" value="Unassembled WGS sequence"/>
</dbReference>
<dbReference type="InterPro" id="IPR011991">
    <property type="entry name" value="ArsR-like_HTH"/>
</dbReference>
<sequence length="161" mass="17782">MQDEIASAALKAIRRILRASEQNTRKLAAATRLTPSQLLVLKEIDQRSETTPGAIAAALQFSQPTVTNILDRLEELGLVLRQRSERDRRQMLLRISPSGKGTLDAAPDPLQERFRQEFSALLPWEQAMMLAGLERLGQLLDASEIDAAPLIDTGAIDRNVG</sequence>
<evidence type="ECO:0000259" key="4">
    <source>
        <dbReference type="PROSITE" id="PS50995"/>
    </source>
</evidence>
<evidence type="ECO:0000313" key="5">
    <source>
        <dbReference type="EMBL" id="MDT9599097.1"/>
    </source>
</evidence>